<evidence type="ECO:0000313" key="4">
    <source>
        <dbReference type="Proteomes" id="UP000294558"/>
    </source>
</evidence>
<evidence type="ECO:0000313" key="3">
    <source>
        <dbReference type="EMBL" id="TDT16845.1"/>
    </source>
</evidence>
<dbReference type="GO" id="GO:0008270">
    <property type="term" value="F:zinc ion binding"/>
    <property type="evidence" value="ECO:0007669"/>
    <property type="project" value="InterPro"/>
</dbReference>
<dbReference type="GO" id="GO:0004519">
    <property type="term" value="F:endonuclease activity"/>
    <property type="evidence" value="ECO:0007669"/>
    <property type="project" value="InterPro"/>
</dbReference>
<accession>A0A4R7I0C2</accession>
<dbReference type="InterPro" id="IPR002711">
    <property type="entry name" value="HNH"/>
</dbReference>
<reference evidence="3 4" key="1">
    <citation type="submission" date="2019-03" db="EMBL/GenBank/DDBJ databases">
        <title>Sequencing the genomes of 1000 actinobacteria strains.</title>
        <authorList>
            <person name="Klenk H.-P."/>
        </authorList>
    </citation>
    <scope>NUCLEOTIDE SEQUENCE [LARGE SCALE GENOMIC DNA]</scope>
    <source>
        <strain evidence="3 4">DSM 18936</strain>
    </source>
</reference>
<proteinExistence type="predicted"/>
<sequence length="421" mass="46610">MVTVNELVYCICMVVTFSEMCASDEGVAEVAGALNLANAAMTRVVRQAIDLGTWSGVSPAQWLTHQAGITRTRADLVLAVAEKRHQFPTIIGRFDKGELSLEQVAELVKAPPSADAHLEDWALVATPSRIRRSIKMRYGPESDASDDAPADGAAETQPEPSEVDRVTVGVTDDHRWQIRGEFDLDTGSMMNALLMHAREELWNRGQREISQADCLREVFERYADGIESPLRRDRSKVWLHLDAASGSSTEASGVRMPDSVRDKVCCDGIIQPVWEHDGVPFNLGRAQHIVPERTRRVVKLRDRGCRVPGCDHDRIIEIHHIIHWIDGGPTDTWNLVALCPKHHRMHHQGRLGITGNADEPTGLVFTDEAGRQLEPCGAPKPPARLELPANGYRPPPMGPVEWDWLTVSWPDPAPTPTSSSN</sequence>
<dbReference type="EMBL" id="SOAU01000001">
    <property type="protein sequence ID" value="TDT16845.1"/>
    <property type="molecule type" value="Genomic_DNA"/>
</dbReference>
<gene>
    <name evidence="3" type="ORF">BDK89_2444</name>
</gene>
<evidence type="ECO:0000259" key="2">
    <source>
        <dbReference type="SMART" id="SM00507"/>
    </source>
</evidence>
<dbReference type="InterPro" id="IPR003615">
    <property type="entry name" value="HNH_nuc"/>
</dbReference>
<dbReference type="Pfam" id="PF01844">
    <property type="entry name" value="HNH"/>
    <property type="match status" value="1"/>
</dbReference>
<dbReference type="Gene3D" id="1.10.30.50">
    <property type="match status" value="1"/>
</dbReference>
<dbReference type="OrthoDB" id="3541361at2"/>
<evidence type="ECO:0000256" key="1">
    <source>
        <dbReference type="SAM" id="MobiDB-lite"/>
    </source>
</evidence>
<comment type="caution">
    <text evidence="3">The sequence shown here is derived from an EMBL/GenBank/DDBJ whole genome shotgun (WGS) entry which is preliminary data.</text>
</comment>
<keyword evidence="4" id="KW-1185">Reference proteome</keyword>
<name>A0A4R7I0C2_9ACTN</name>
<dbReference type="CDD" id="cd00085">
    <property type="entry name" value="HNHc"/>
    <property type="match status" value="1"/>
</dbReference>
<dbReference type="SMART" id="SM00507">
    <property type="entry name" value="HNHc"/>
    <property type="match status" value="1"/>
</dbReference>
<protein>
    <submittedName>
        <fullName evidence="3">Uncharacterized protein DUF222</fullName>
    </submittedName>
</protein>
<feature type="region of interest" description="Disordered" evidence="1">
    <location>
        <begin position="138"/>
        <end position="165"/>
    </location>
</feature>
<dbReference type="Proteomes" id="UP000294558">
    <property type="component" value="Unassembled WGS sequence"/>
</dbReference>
<organism evidence="3 4">
    <name type="scientific">Ilumatobacter fluminis</name>
    <dbReference type="NCBI Taxonomy" id="467091"/>
    <lineage>
        <taxon>Bacteria</taxon>
        <taxon>Bacillati</taxon>
        <taxon>Actinomycetota</taxon>
        <taxon>Acidimicrobiia</taxon>
        <taxon>Acidimicrobiales</taxon>
        <taxon>Ilumatobacteraceae</taxon>
        <taxon>Ilumatobacter</taxon>
    </lineage>
</organism>
<dbReference type="GO" id="GO:0003676">
    <property type="term" value="F:nucleic acid binding"/>
    <property type="evidence" value="ECO:0007669"/>
    <property type="project" value="InterPro"/>
</dbReference>
<dbReference type="AlphaFoldDB" id="A0A4R7I0C2"/>
<feature type="domain" description="HNH nuclease" evidence="2">
    <location>
        <begin position="293"/>
        <end position="344"/>
    </location>
</feature>